<dbReference type="RefSeq" id="WP_011585337.1">
    <property type="nucleotide sequence ID" value="NC_008255.1"/>
</dbReference>
<organism evidence="6 7">
    <name type="scientific">Cytophaga hutchinsonii (strain ATCC 33406 / DSM 1761 / CIP 103989 / NBRC 15051 / NCIMB 9469 / D465)</name>
    <dbReference type="NCBI Taxonomy" id="269798"/>
    <lineage>
        <taxon>Bacteria</taxon>
        <taxon>Pseudomonadati</taxon>
        <taxon>Bacteroidota</taxon>
        <taxon>Cytophagia</taxon>
        <taxon>Cytophagales</taxon>
        <taxon>Cytophagaceae</taxon>
        <taxon>Cytophaga</taxon>
    </lineage>
</organism>
<dbReference type="Proteomes" id="UP000001822">
    <property type="component" value="Chromosome"/>
</dbReference>
<evidence type="ECO:0000256" key="3">
    <source>
        <dbReference type="ARBA" id="ARBA00022801"/>
    </source>
</evidence>
<dbReference type="Pfam" id="PF00877">
    <property type="entry name" value="NLPC_P60"/>
    <property type="match status" value="1"/>
</dbReference>
<name>A0A6N4SSN2_CYTH3</name>
<dbReference type="InterPro" id="IPR041382">
    <property type="entry name" value="SH3_16"/>
</dbReference>
<keyword evidence="7" id="KW-1185">Reference proteome</keyword>
<keyword evidence="4" id="KW-0788">Thiol protease</keyword>
<dbReference type="Gene3D" id="3.90.1720.10">
    <property type="entry name" value="endopeptidase domain like (from Nostoc punctiforme)"/>
    <property type="match status" value="1"/>
</dbReference>
<evidence type="ECO:0000259" key="5">
    <source>
        <dbReference type="PROSITE" id="PS51935"/>
    </source>
</evidence>
<sequence>MKQYGICHLSVVPMRVEAGDRHEMSSQLLFGDFFEIVNQSEDGKWKYIQNDFDGYKGWIDAKQYLPVDEEYIHKLSQTPPVFCKSLYALAKSETRFFPLLMGSTLPLYKNGIISVGDEPFILEGDVGYAEPFNAKKLEQTAMLYLGAPYLWGGRCHFGIDCSGFVQQIYRMYSIPLPRDAYQQAEIGITVPYEHYQQGDLAFFKNEFDKITHVGIMLNGNKIIHASGQVRLDLIDEQGIVHAEKRIYTHRLAFIKRAGV</sequence>
<protein>
    <submittedName>
        <fullName evidence="6">Lipoprotein possible cell wall-associated hydrolase</fullName>
    </submittedName>
</protein>
<gene>
    <name evidence="6" type="primary">nlpC</name>
    <name evidence="6" type="ordered locus">CHU_1954</name>
</gene>
<dbReference type="EMBL" id="CP000383">
    <property type="protein sequence ID" value="ABG59220.1"/>
    <property type="molecule type" value="Genomic_DNA"/>
</dbReference>
<dbReference type="PROSITE" id="PS51935">
    <property type="entry name" value="NLPC_P60"/>
    <property type="match status" value="1"/>
</dbReference>
<dbReference type="Pfam" id="PF18348">
    <property type="entry name" value="SH3_16"/>
    <property type="match status" value="1"/>
</dbReference>
<dbReference type="GO" id="GO:0008234">
    <property type="term" value="F:cysteine-type peptidase activity"/>
    <property type="evidence" value="ECO:0007669"/>
    <property type="project" value="UniProtKB-KW"/>
</dbReference>
<reference evidence="6 7" key="1">
    <citation type="journal article" date="2007" name="Appl. Environ. Microbiol.">
        <title>Genome sequence of the cellulolytic gliding bacterium Cytophaga hutchinsonii.</title>
        <authorList>
            <person name="Xie G."/>
            <person name="Bruce D.C."/>
            <person name="Challacombe J.F."/>
            <person name="Chertkov O."/>
            <person name="Detter J.C."/>
            <person name="Gilna P."/>
            <person name="Han C.S."/>
            <person name="Lucas S."/>
            <person name="Misra M."/>
            <person name="Myers G.L."/>
            <person name="Richardson P."/>
            <person name="Tapia R."/>
            <person name="Thayer N."/>
            <person name="Thompson L.S."/>
            <person name="Brettin T.S."/>
            <person name="Henrissat B."/>
            <person name="Wilson D.B."/>
            <person name="McBride M.J."/>
        </authorList>
    </citation>
    <scope>NUCLEOTIDE SEQUENCE [LARGE SCALE GENOMIC DNA]</scope>
    <source>
        <strain evidence="7">ATCC 33406 / DSM 1761 / CIP 103989 / NBRC 15051 / NCIMB 9469 / D465</strain>
    </source>
</reference>
<dbReference type="InterPro" id="IPR051202">
    <property type="entry name" value="Peptidase_C40"/>
</dbReference>
<keyword evidence="2" id="KW-0645">Protease</keyword>
<dbReference type="KEGG" id="chu:CHU_1954"/>
<evidence type="ECO:0000256" key="1">
    <source>
        <dbReference type="ARBA" id="ARBA00007074"/>
    </source>
</evidence>
<evidence type="ECO:0000313" key="7">
    <source>
        <dbReference type="Proteomes" id="UP000001822"/>
    </source>
</evidence>
<feature type="domain" description="NlpC/P60" evidence="5">
    <location>
        <begin position="131"/>
        <end position="258"/>
    </location>
</feature>
<keyword evidence="6" id="KW-0449">Lipoprotein</keyword>
<dbReference type="GO" id="GO:0006508">
    <property type="term" value="P:proteolysis"/>
    <property type="evidence" value="ECO:0007669"/>
    <property type="project" value="UniProtKB-KW"/>
</dbReference>
<dbReference type="PANTHER" id="PTHR47053">
    <property type="entry name" value="MUREIN DD-ENDOPEPTIDASE MEPH-RELATED"/>
    <property type="match status" value="1"/>
</dbReference>
<comment type="similarity">
    <text evidence="1">Belongs to the peptidase C40 family.</text>
</comment>
<dbReference type="AlphaFoldDB" id="A0A6N4SSN2"/>
<dbReference type="InterPro" id="IPR038765">
    <property type="entry name" value="Papain-like_cys_pep_sf"/>
</dbReference>
<evidence type="ECO:0000256" key="4">
    <source>
        <dbReference type="ARBA" id="ARBA00022807"/>
    </source>
</evidence>
<accession>A0A6N4SSN2</accession>
<evidence type="ECO:0000256" key="2">
    <source>
        <dbReference type="ARBA" id="ARBA00022670"/>
    </source>
</evidence>
<proteinExistence type="inferred from homology"/>
<dbReference type="SUPFAM" id="SSF54001">
    <property type="entry name" value="Cysteine proteinases"/>
    <property type="match status" value="1"/>
</dbReference>
<dbReference type="Gene3D" id="2.30.30.40">
    <property type="entry name" value="SH3 Domains"/>
    <property type="match status" value="1"/>
</dbReference>
<dbReference type="InterPro" id="IPR000064">
    <property type="entry name" value="NLP_P60_dom"/>
</dbReference>
<keyword evidence="3 6" id="KW-0378">Hydrolase</keyword>
<dbReference type="PANTHER" id="PTHR47053:SF1">
    <property type="entry name" value="MUREIN DD-ENDOPEPTIDASE MEPH-RELATED"/>
    <property type="match status" value="1"/>
</dbReference>
<evidence type="ECO:0000313" key="6">
    <source>
        <dbReference type="EMBL" id="ABG59220.1"/>
    </source>
</evidence>